<feature type="domain" description="Kinesin motor" evidence="9">
    <location>
        <begin position="14"/>
        <end position="356"/>
    </location>
</feature>
<evidence type="ECO:0000256" key="4">
    <source>
        <dbReference type="ARBA" id="ARBA00023175"/>
    </source>
</evidence>
<dbReference type="EMBL" id="ATMH01007771">
    <property type="protein sequence ID" value="EPY23303.1"/>
    <property type="molecule type" value="Genomic_DNA"/>
</dbReference>
<evidence type="ECO:0000313" key="11">
    <source>
        <dbReference type="Proteomes" id="UP000015354"/>
    </source>
</evidence>
<dbReference type="InterPro" id="IPR027417">
    <property type="entry name" value="P-loop_NTPase"/>
</dbReference>
<keyword evidence="6" id="KW-0493">Microtubule</keyword>
<dbReference type="PROSITE" id="PS50067">
    <property type="entry name" value="KINESIN_MOTOR_2"/>
    <property type="match status" value="1"/>
</dbReference>
<dbReference type="InterPro" id="IPR001752">
    <property type="entry name" value="Kinesin_motor_dom"/>
</dbReference>
<evidence type="ECO:0000256" key="3">
    <source>
        <dbReference type="ARBA" id="ARBA00023054"/>
    </source>
</evidence>
<dbReference type="SUPFAM" id="SSF52540">
    <property type="entry name" value="P-loop containing nucleoside triphosphate hydrolases"/>
    <property type="match status" value="1"/>
</dbReference>
<proteinExistence type="inferred from homology"/>
<dbReference type="PROSITE" id="PS00411">
    <property type="entry name" value="KINESIN_MOTOR_1"/>
    <property type="match status" value="1"/>
</dbReference>
<name>S9U2X8_9TRYP</name>
<dbReference type="GO" id="GO:0007018">
    <property type="term" value="P:microtubule-based movement"/>
    <property type="evidence" value="ECO:0007669"/>
    <property type="project" value="InterPro"/>
</dbReference>
<dbReference type="OrthoDB" id="21525at2759"/>
<dbReference type="PANTHER" id="PTHR47968:SF75">
    <property type="entry name" value="CENTROMERE-ASSOCIATED PROTEIN E"/>
    <property type="match status" value="1"/>
</dbReference>
<dbReference type="GO" id="GO:0005874">
    <property type="term" value="C:microtubule"/>
    <property type="evidence" value="ECO:0007669"/>
    <property type="project" value="UniProtKB-KW"/>
</dbReference>
<evidence type="ECO:0000256" key="5">
    <source>
        <dbReference type="PROSITE-ProRule" id="PRU00283"/>
    </source>
</evidence>
<dbReference type="Pfam" id="PF00225">
    <property type="entry name" value="Kinesin"/>
    <property type="match status" value="1"/>
</dbReference>
<reference evidence="10 11" key="1">
    <citation type="journal article" date="2013" name="PLoS ONE">
        <title>Predicting the Proteins of Angomonas deanei, Strigomonas culicis and Their Respective Endosymbionts Reveals New Aspects of the Trypanosomatidae Family.</title>
        <authorList>
            <person name="Motta M.C."/>
            <person name="Martins A.C."/>
            <person name="de Souza S.S."/>
            <person name="Catta-Preta C.M."/>
            <person name="Silva R."/>
            <person name="Klein C.C."/>
            <person name="de Almeida L.G."/>
            <person name="de Lima Cunha O."/>
            <person name="Ciapina L.P."/>
            <person name="Brocchi M."/>
            <person name="Colabardini A.C."/>
            <person name="de Araujo Lima B."/>
            <person name="Machado C.R."/>
            <person name="de Almeida Soares C.M."/>
            <person name="Probst C.M."/>
            <person name="de Menezes C.B."/>
            <person name="Thompson C.E."/>
            <person name="Bartholomeu D.C."/>
            <person name="Gradia D.F."/>
            <person name="Pavoni D.P."/>
            <person name="Grisard E.C."/>
            <person name="Fantinatti-Garboggini F."/>
            <person name="Marchini F.K."/>
            <person name="Rodrigues-Luiz G.F."/>
            <person name="Wagner G."/>
            <person name="Goldman G.H."/>
            <person name="Fietto J.L."/>
            <person name="Elias M.C."/>
            <person name="Goldman M.H."/>
            <person name="Sagot M.F."/>
            <person name="Pereira M."/>
            <person name="Stoco P.H."/>
            <person name="de Mendonca-Neto R.P."/>
            <person name="Teixeira S.M."/>
            <person name="Maciel T.E."/>
            <person name="de Oliveira Mendes T.A."/>
            <person name="Urmenyi T.P."/>
            <person name="de Souza W."/>
            <person name="Schenkman S."/>
            <person name="de Vasconcelos A.T."/>
        </authorList>
    </citation>
    <scope>NUCLEOTIDE SEQUENCE [LARGE SCALE GENOMIC DNA]</scope>
</reference>
<feature type="coiled-coil region" evidence="7">
    <location>
        <begin position="388"/>
        <end position="422"/>
    </location>
</feature>
<dbReference type="GO" id="GO:0003777">
    <property type="term" value="F:microtubule motor activity"/>
    <property type="evidence" value="ECO:0007669"/>
    <property type="project" value="InterPro"/>
</dbReference>
<dbReference type="PRINTS" id="PR00380">
    <property type="entry name" value="KINESINHEAVY"/>
</dbReference>
<evidence type="ECO:0000256" key="1">
    <source>
        <dbReference type="ARBA" id="ARBA00022741"/>
    </source>
</evidence>
<dbReference type="Gene3D" id="3.40.850.10">
    <property type="entry name" value="Kinesin motor domain"/>
    <property type="match status" value="1"/>
</dbReference>
<dbReference type="GO" id="GO:0008017">
    <property type="term" value="F:microtubule binding"/>
    <property type="evidence" value="ECO:0007669"/>
    <property type="project" value="InterPro"/>
</dbReference>
<feature type="region of interest" description="Disordered" evidence="8">
    <location>
        <begin position="580"/>
        <end position="617"/>
    </location>
</feature>
<keyword evidence="3 7" id="KW-0175">Coiled coil</keyword>
<dbReference type="SMART" id="SM00129">
    <property type="entry name" value="KISc"/>
    <property type="match status" value="1"/>
</dbReference>
<keyword evidence="11" id="KW-1185">Reference proteome</keyword>
<keyword evidence="1 5" id="KW-0547">Nucleotide-binding</keyword>
<evidence type="ECO:0000256" key="7">
    <source>
        <dbReference type="SAM" id="Coils"/>
    </source>
</evidence>
<evidence type="ECO:0000313" key="10">
    <source>
        <dbReference type="EMBL" id="EPY23303.1"/>
    </source>
</evidence>
<dbReference type="PANTHER" id="PTHR47968">
    <property type="entry name" value="CENTROMERE PROTEIN E"/>
    <property type="match status" value="1"/>
</dbReference>
<comment type="similarity">
    <text evidence="5 6">Belongs to the TRAFAC class myosin-kinesin ATPase superfamily. Kinesin family.</text>
</comment>
<accession>S9U2X8</accession>
<dbReference type="InterPro" id="IPR036961">
    <property type="entry name" value="Kinesin_motor_dom_sf"/>
</dbReference>
<dbReference type="AlphaFoldDB" id="S9U2X8"/>
<dbReference type="GO" id="GO:0005524">
    <property type="term" value="F:ATP binding"/>
    <property type="evidence" value="ECO:0007669"/>
    <property type="project" value="UniProtKB-UniRule"/>
</dbReference>
<dbReference type="InterPro" id="IPR019821">
    <property type="entry name" value="Kinesin_motor_CS"/>
</dbReference>
<organism evidence="10 11">
    <name type="scientific">Strigomonas culicis</name>
    <dbReference type="NCBI Taxonomy" id="28005"/>
    <lineage>
        <taxon>Eukaryota</taxon>
        <taxon>Discoba</taxon>
        <taxon>Euglenozoa</taxon>
        <taxon>Kinetoplastea</taxon>
        <taxon>Metakinetoplastina</taxon>
        <taxon>Trypanosomatida</taxon>
        <taxon>Trypanosomatidae</taxon>
        <taxon>Strigomonadinae</taxon>
        <taxon>Strigomonas</taxon>
    </lineage>
</organism>
<dbReference type="Proteomes" id="UP000015354">
    <property type="component" value="Unassembled WGS sequence"/>
</dbReference>
<gene>
    <name evidence="10" type="ORF">STCU_07771</name>
</gene>
<protein>
    <recommendedName>
        <fullName evidence="6">Kinesin-like protein</fullName>
    </recommendedName>
</protein>
<dbReference type="InterPro" id="IPR027640">
    <property type="entry name" value="Kinesin-like_fam"/>
</dbReference>
<feature type="binding site" evidence="5">
    <location>
        <begin position="99"/>
        <end position="106"/>
    </location>
    <ligand>
        <name>ATP</name>
        <dbReference type="ChEBI" id="CHEBI:30616"/>
    </ligand>
</feature>
<evidence type="ECO:0000256" key="2">
    <source>
        <dbReference type="ARBA" id="ARBA00022840"/>
    </source>
</evidence>
<evidence type="ECO:0000256" key="6">
    <source>
        <dbReference type="RuleBase" id="RU000394"/>
    </source>
</evidence>
<evidence type="ECO:0000259" key="9">
    <source>
        <dbReference type="PROSITE" id="PS50067"/>
    </source>
</evidence>
<keyword evidence="4 5" id="KW-0505">Motor protein</keyword>
<comment type="caution">
    <text evidence="10">The sequence shown here is derived from an EMBL/GenBank/DDBJ whole genome shotgun (WGS) entry which is preliminary data.</text>
</comment>
<sequence length="641" mass="70724">MSKAQSSSKTAPKNISVFLRVRPPVPREKDHTFENIKYSDDPCFVSLYRKSGSRKIAHEYQFNRVFKPSCTQLEVYNHYAKNAVDAAFDGQHGVLFVYGQTGSGKTFTISNDDPKNMGVLQQSMRVIWEKIAQDTQHDYACSVSYVQLYNEILTDLLDEKKGRVRIQMGNEGRGDVVLVAESTGVVVGRSVSDYESTMATFREGMKRKEMDHTSMNNTSSRSHTIFTFYIKKSTKVSQVKVDVGESETTSIALEGRLVLCDLAGSERVSKTHAEGKTLNEATHINGSLLVLGKVVAALTEKNSQHAPFRESKLTRILQYSLLGNGNTSLVVNISPSDDNTEESLSAVYFGQRAIQIKQDAKRHEVLDYKALYTQLMAELDAKNDGTLADALQEERDVYEDRIAGLQEQVQTLTDENGLLKQENTALRAGVSPEKVAAAVANVDGGSGNWAEVNAHLREMIQARDEKINTINDERVRLAMLLSQEKRTCFQLAHKMQAVSLQYMVERKGLVKRLDELAAELAAAKGTDYLSAVGNFSPATDGTVDGGASPRFPADETPAAREMIAALRQERIELIVYQSKAEKGHPPAGRGEAGAGGEAGEAQQEVNKQTRVSADARTRTASRNVAGRKLLPMRGYTSFTFK</sequence>
<evidence type="ECO:0000256" key="8">
    <source>
        <dbReference type="SAM" id="MobiDB-lite"/>
    </source>
</evidence>
<keyword evidence="2 5" id="KW-0067">ATP-binding</keyword>
<dbReference type="CDD" id="cd00106">
    <property type="entry name" value="KISc"/>
    <property type="match status" value="1"/>
</dbReference>